<proteinExistence type="predicted"/>
<protein>
    <recommendedName>
        <fullName evidence="4">YD repeat-containing protein</fullName>
    </recommendedName>
</protein>
<name>A0ABS1QIL3_9FLAO</name>
<evidence type="ECO:0000313" key="2">
    <source>
        <dbReference type="EMBL" id="MBL1222182.1"/>
    </source>
</evidence>
<organism evidence="2 3">
    <name type="scientific">Chryseobacterium endalhagicum</name>
    <dbReference type="NCBI Taxonomy" id="2797638"/>
    <lineage>
        <taxon>Bacteria</taxon>
        <taxon>Pseudomonadati</taxon>
        <taxon>Bacteroidota</taxon>
        <taxon>Flavobacteriia</taxon>
        <taxon>Flavobacteriales</taxon>
        <taxon>Weeksellaceae</taxon>
        <taxon>Chryseobacterium group</taxon>
        <taxon>Chryseobacterium</taxon>
    </lineage>
</organism>
<reference evidence="2 3" key="1">
    <citation type="submission" date="2020-12" db="EMBL/GenBank/DDBJ databases">
        <title>Chryseobacterium endoalhailicus sp. nov., isolated from seed of leguminous plant.</title>
        <authorList>
            <person name="Zhang X."/>
        </authorList>
    </citation>
    <scope>NUCLEOTIDE SEQUENCE [LARGE SCALE GENOMIC DNA]</scope>
    <source>
        <strain evidence="2 3">L7</strain>
    </source>
</reference>
<evidence type="ECO:0000313" key="3">
    <source>
        <dbReference type="Proteomes" id="UP000661696"/>
    </source>
</evidence>
<dbReference type="RefSeq" id="WP_202092362.1">
    <property type="nucleotide sequence ID" value="NZ_JAELVM010000002.1"/>
</dbReference>
<comment type="caution">
    <text evidence="2">The sequence shown here is derived from an EMBL/GenBank/DDBJ whole genome shotgun (WGS) entry which is preliminary data.</text>
</comment>
<sequence>MKNLLKCLLAFTSLIFLAGCSNDDKDENVNQPQKRITRYFSFSPPSTSKDEKWVYNYKERLIEVVDDKTKTVFIYDENERVTKAIRYLTLLPEFPPDSILFHYNAGEIIIQQGSTRNKYILNDQGQPIQLLRQSPNSGEYYLQKSFTYQNGNMIKEEYDNVKIEIAYDNNKNILADYPIGVRLWASIKSPDSNFFAFTSKNNVVSRKYSIGELLSETIYQLTYDKDGYILKSESIFGSEGFVY</sequence>
<feature type="signal peptide" evidence="1">
    <location>
        <begin position="1"/>
        <end position="18"/>
    </location>
</feature>
<evidence type="ECO:0000256" key="1">
    <source>
        <dbReference type="SAM" id="SignalP"/>
    </source>
</evidence>
<evidence type="ECO:0008006" key="4">
    <source>
        <dbReference type="Google" id="ProtNLM"/>
    </source>
</evidence>
<dbReference type="PROSITE" id="PS51257">
    <property type="entry name" value="PROKAR_LIPOPROTEIN"/>
    <property type="match status" value="1"/>
</dbReference>
<feature type="chain" id="PRO_5046345622" description="YD repeat-containing protein" evidence="1">
    <location>
        <begin position="19"/>
        <end position="243"/>
    </location>
</feature>
<dbReference type="Proteomes" id="UP000661696">
    <property type="component" value="Unassembled WGS sequence"/>
</dbReference>
<gene>
    <name evidence="2" type="ORF">JET18_15120</name>
</gene>
<accession>A0ABS1QIL3</accession>
<dbReference type="EMBL" id="JAELVM010000002">
    <property type="protein sequence ID" value="MBL1222182.1"/>
    <property type="molecule type" value="Genomic_DNA"/>
</dbReference>
<keyword evidence="1" id="KW-0732">Signal</keyword>
<keyword evidence="3" id="KW-1185">Reference proteome</keyword>